<dbReference type="SUPFAM" id="SSF109604">
    <property type="entry name" value="HD-domain/PDEase-like"/>
    <property type="match status" value="1"/>
</dbReference>
<organism evidence="1">
    <name type="scientific">marine sediment metagenome</name>
    <dbReference type="NCBI Taxonomy" id="412755"/>
    <lineage>
        <taxon>unclassified sequences</taxon>
        <taxon>metagenomes</taxon>
        <taxon>ecological metagenomes</taxon>
    </lineage>
</organism>
<reference evidence="1" key="1">
    <citation type="journal article" date="2015" name="Nature">
        <title>Complex archaea that bridge the gap between prokaryotes and eukaryotes.</title>
        <authorList>
            <person name="Spang A."/>
            <person name="Saw J.H."/>
            <person name="Jorgensen S.L."/>
            <person name="Zaremba-Niedzwiedzka K."/>
            <person name="Martijn J."/>
            <person name="Lind A.E."/>
            <person name="van Eijk R."/>
            <person name="Schleper C."/>
            <person name="Guy L."/>
            <person name="Ettema T.J."/>
        </authorList>
    </citation>
    <scope>NUCLEOTIDE SEQUENCE</scope>
</reference>
<accession>A0A0F8XL72</accession>
<dbReference type="PANTHER" id="PTHR43061:SF1">
    <property type="entry name" value="GTP DIPHOSPHOKINASE RSH1, CHLOROPLASTIC-RELATED"/>
    <property type="match status" value="1"/>
</dbReference>
<proteinExistence type="predicted"/>
<dbReference type="Pfam" id="PF13328">
    <property type="entry name" value="HD_4"/>
    <property type="match status" value="1"/>
</dbReference>
<evidence type="ECO:0008006" key="2">
    <source>
        <dbReference type="Google" id="ProtNLM"/>
    </source>
</evidence>
<protein>
    <recommendedName>
        <fullName evidence="2">HD domain-containing protein</fullName>
    </recommendedName>
</protein>
<feature type="non-terminal residue" evidence="1">
    <location>
        <position position="89"/>
    </location>
</feature>
<evidence type="ECO:0000313" key="1">
    <source>
        <dbReference type="EMBL" id="KKK69693.1"/>
    </source>
</evidence>
<name>A0A0F8XL72_9ZZZZ</name>
<sequence>MSVLTTTEEDLVQKAFEDLIDHCTHCDGKTDQKMIRKAFRMANEAHKGMRRKSGEPYILHPIAVAKIVTHEIGLGAKSIICAILHDVVE</sequence>
<gene>
    <name evidence="1" type="ORF">LCGC14_2931460</name>
</gene>
<dbReference type="PANTHER" id="PTHR43061">
    <property type="entry name" value="GTP DIPHOSPHOKINASE RSH1, CHLOROPLASTIC-RELATED"/>
    <property type="match status" value="1"/>
</dbReference>
<dbReference type="AlphaFoldDB" id="A0A0F8XL72"/>
<dbReference type="EMBL" id="LAZR01058527">
    <property type="protein sequence ID" value="KKK69693.1"/>
    <property type="molecule type" value="Genomic_DNA"/>
</dbReference>
<dbReference type="Gene3D" id="1.10.3210.10">
    <property type="entry name" value="Hypothetical protein af1432"/>
    <property type="match status" value="1"/>
</dbReference>
<comment type="caution">
    <text evidence="1">The sequence shown here is derived from an EMBL/GenBank/DDBJ whole genome shotgun (WGS) entry which is preliminary data.</text>
</comment>